<dbReference type="EMBL" id="KQ257450">
    <property type="protein sequence ID" value="KND04979.1"/>
    <property type="molecule type" value="Genomic_DNA"/>
</dbReference>
<dbReference type="Proteomes" id="UP000053201">
    <property type="component" value="Unassembled WGS sequence"/>
</dbReference>
<evidence type="ECO:0008006" key="13">
    <source>
        <dbReference type="Google" id="ProtNLM"/>
    </source>
</evidence>
<keyword evidence="12" id="KW-1185">Reference proteome</keyword>
<evidence type="ECO:0000256" key="1">
    <source>
        <dbReference type="ARBA" id="ARBA00004167"/>
    </source>
</evidence>
<keyword evidence="6" id="KW-0496">Mitochondrion</keyword>
<feature type="transmembrane region" description="Helical" evidence="10">
    <location>
        <begin position="12"/>
        <end position="30"/>
    </location>
</feature>
<evidence type="ECO:0000256" key="8">
    <source>
        <dbReference type="ARBA" id="ARBA00038077"/>
    </source>
</evidence>
<dbReference type="Pfam" id="PF09803">
    <property type="entry name" value="Pet100"/>
    <property type="match status" value="1"/>
</dbReference>
<evidence type="ECO:0000256" key="7">
    <source>
        <dbReference type="ARBA" id="ARBA00023136"/>
    </source>
</evidence>
<evidence type="ECO:0000256" key="10">
    <source>
        <dbReference type="SAM" id="Phobius"/>
    </source>
</evidence>
<evidence type="ECO:0000256" key="9">
    <source>
        <dbReference type="SAM" id="MobiDB-lite"/>
    </source>
</evidence>
<comment type="subcellular location">
    <subcellularLocation>
        <location evidence="1">Membrane</location>
        <topology evidence="1">Single-pass membrane protein</topology>
    </subcellularLocation>
    <subcellularLocation>
        <location evidence="2">Mitochondrion membrane</location>
    </subcellularLocation>
</comment>
<dbReference type="PANTHER" id="PTHR33968:SF1">
    <property type="entry name" value="PROTEIN PET100 HOMOLOG, MITOCHONDRIAL"/>
    <property type="match status" value="1"/>
</dbReference>
<name>A0A0L0HVS4_SPIPD</name>
<proteinExistence type="inferred from homology"/>
<evidence type="ECO:0000256" key="5">
    <source>
        <dbReference type="ARBA" id="ARBA00022989"/>
    </source>
</evidence>
<keyword evidence="4" id="KW-0809">Transit peptide</keyword>
<evidence type="ECO:0000313" key="12">
    <source>
        <dbReference type="Proteomes" id="UP000053201"/>
    </source>
</evidence>
<dbReference type="VEuPathDB" id="FungiDB:SPPG_08865"/>
<keyword evidence="7 10" id="KW-0472">Membrane</keyword>
<gene>
    <name evidence="11" type="ORF">SPPG_08865</name>
</gene>
<evidence type="ECO:0000256" key="6">
    <source>
        <dbReference type="ARBA" id="ARBA00023128"/>
    </source>
</evidence>
<evidence type="ECO:0000256" key="4">
    <source>
        <dbReference type="ARBA" id="ARBA00022946"/>
    </source>
</evidence>
<dbReference type="InParanoid" id="A0A0L0HVS4"/>
<reference evidence="11 12" key="1">
    <citation type="submission" date="2009-08" db="EMBL/GenBank/DDBJ databases">
        <title>The Genome Sequence of Spizellomyces punctatus strain DAOM BR117.</title>
        <authorList>
            <consortium name="The Broad Institute Genome Sequencing Platform"/>
            <person name="Russ C."/>
            <person name="Cuomo C."/>
            <person name="Shea T."/>
            <person name="Young S.K."/>
            <person name="Zeng Q."/>
            <person name="Koehrsen M."/>
            <person name="Haas B."/>
            <person name="Borodovsky M."/>
            <person name="Guigo R."/>
            <person name="Alvarado L."/>
            <person name="Berlin A."/>
            <person name="Bochicchio J."/>
            <person name="Borenstein D."/>
            <person name="Chapman S."/>
            <person name="Chen Z."/>
            <person name="Engels R."/>
            <person name="Freedman E."/>
            <person name="Gellesch M."/>
            <person name="Goldberg J."/>
            <person name="Griggs A."/>
            <person name="Gujja S."/>
            <person name="Heiman D."/>
            <person name="Hepburn T."/>
            <person name="Howarth C."/>
            <person name="Jen D."/>
            <person name="Larson L."/>
            <person name="Lewis B."/>
            <person name="Mehta T."/>
            <person name="Park D."/>
            <person name="Pearson M."/>
            <person name="Roberts A."/>
            <person name="Saif S."/>
            <person name="Shenoy N."/>
            <person name="Sisk P."/>
            <person name="Stolte C."/>
            <person name="Sykes S."/>
            <person name="Thomson T."/>
            <person name="Walk T."/>
            <person name="White J."/>
            <person name="Yandava C."/>
            <person name="Burger G."/>
            <person name="Gray M.W."/>
            <person name="Holland P.W.H."/>
            <person name="King N."/>
            <person name="Lang F.B.F."/>
            <person name="Roger A.J."/>
            <person name="Ruiz-Trillo I."/>
            <person name="Lander E."/>
            <person name="Nusbaum C."/>
        </authorList>
    </citation>
    <scope>NUCLEOTIDE SEQUENCE [LARGE SCALE GENOMIC DNA]</scope>
    <source>
        <strain evidence="11 12">DAOM BR117</strain>
    </source>
</reference>
<comment type="similarity">
    <text evidence="8">Belongs to the PET100 family.</text>
</comment>
<accession>A0A0L0HVS4</accession>
<dbReference type="AlphaFoldDB" id="A0A0L0HVS4"/>
<dbReference type="GeneID" id="27691990"/>
<evidence type="ECO:0000256" key="3">
    <source>
        <dbReference type="ARBA" id="ARBA00022692"/>
    </source>
</evidence>
<protein>
    <recommendedName>
        <fullName evidence="13">Protein PET100, mitochondrial</fullName>
    </recommendedName>
</protein>
<dbReference type="RefSeq" id="XP_016613018.1">
    <property type="nucleotide sequence ID" value="XM_016757008.1"/>
</dbReference>
<dbReference type="OrthoDB" id="18175at2759"/>
<dbReference type="PANTHER" id="PTHR33968">
    <property type="entry name" value="PROTEIN PET100 HOMOLOG, MITOCHONDRIAL"/>
    <property type="match status" value="1"/>
</dbReference>
<dbReference type="GO" id="GO:0033617">
    <property type="term" value="P:mitochondrial respiratory chain complex IV assembly"/>
    <property type="evidence" value="ECO:0007669"/>
    <property type="project" value="InterPro"/>
</dbReference>
<dbReference type="GO" id="GO:0005743">
    <property type="term" value="C:mitochondrial inner membrane"/>
    <property type="evidence" value="ECO:0007669"/>
    <property type="project" value="TreeGrafter"/>
</dbReference>
<evidence type="ECO:0000313" key="11">
    <source>
        <dbReference type="EMBL" id="KND04979.1"/>
    </source>
</evidence>
<keyword evidence="3 10" id="KW-0812">Transmembrane</keyword>
<dbReference type="GO" id="GO:0051082">
    <property type="term" value="F:unfolded protein binding"/>
    <property type="evidence" value="ECO:0007669"/>
    <property type="project" value="TreeGrafter"/>
</dbReference>
<feature type="region of interest" description="Disordered" evidence="9">
    <location>
        <begin position="68"/>
        <end position="90"/>
    </location>
</feature>
<organism evidence="11 12">
    <name type="scientific">Spizellomyces punctatus (strain DAOM BR117)</name>
    <dbReference type="NCBI Taxonomy" id="645134"/>
    <lineage>
        <taxon>Eukaryota</taxon>
        <taxon>Fungi</taxon>
        <taxon>Fungi incertae sedis</taxon>
        <taxon>Chytridiomycota</taxon>
        <taxon>Chytridiomycota incertae sedis</taxon>
        <taxon>Chytridiomycetes</taxon>
        <taxon>Spizellomycetales</taxon>
        <taxon>Spizellomycetaceae</taxon>
        <taxon>Spizellomyces</taxon>
    </lineage>
</organism>
<sequence>MPLPRNFVRTEMLKFGVYIFFPIGVLYLFNRPELQEMLSREHQQTVESFKTPEEQLFKLPKSMEEVRQETARMRQHFKSKRESSETNSSA</sequence>
<dbReference type="InterPro" id="IPR018625">
    <property type="entry name" value="Pet100"/>
</dbReference>
<keyword evidence="5 10" id="KW-1133">Transmembrane helix</keyword>
<evidence type="ECO:0000256" key="2">
    <source>
        <dbReference type="ARBA" id="ARBA00004325"/>
    </source>
</evidence>